<dbReference type="InterPro" id="IPR029068">
    <property type="entry name" value="Glyas_Bleomycin-R_OHBP_Dase"/>
</dbReference>
<feature type="binding site" evidence="2">
    <location>
        <position position="165"/>
    </location>
    <ligand>
        <name>a divalent metal cation</name>
        <dbReference type="ChEBI" id="CHEBI:60240"/>
        <note>catalytic</note>
    </ligand>
</feature>
<protein>
    <recommendedName>
        <fullName evidence="2">3-dehydroshikimate dehydratase</fullName>
        <shortName evidence="2">DSD</shortName>
        <ecNumber evidence="2">4.2.1.118</ecNumber>
    </recommendedName>
</protein>
<dbReference type="GO" id="GO:0046872">
    <property type="term" value="F:metal ion binding"/>
    <property type="evidence" value="ECO:0007669"/>
    <property type="project" value="UniProtKB-UniRule"/>
</dbReference>
<dbReference type="EC" id="4.2.1.118" evidence="2"/>
<dbReference type="SUPFAM" id="SSF51658">
    <property type="entry name" value="Xylose isomerase-like"/>
    <property type="match status" value="1"/>
</dbReference>
<dbReference type="InterPro" id="IPR037523">
    <property type="entry name" value="VOC_core"/>
</dbReference>
<dbReference type="InterPro" id="IPR036237">
    <property type="entry name" value="Xyl_isomerase-like_sf"/>
</dbReference>
<dbReference type="Pfam" id="PF14696">
    <property type="entry name" value="Glyoxalase_5"/>
    <property type="match status" value="1"/>
</dbReference>
<keyword evidence="5" id="KW-1185">Reference proteome</keyword>
<dbReference type="InterPro" id="IPR050312">
    <property type="entry name" value="IolE/XylAMocC-like"/>
</dbReference>
<reference evidence="4 5" key="1">
    <citation type="submission" date="2016-12" db="EMBL/GenBank/DDBJ databases">
        <title>The draft genome sequence of HSLHS2.</title>
        <authorList>
            <person name="Hu D."/>
            <person name="Wang L."/>
            <person name="Shao Z."/>
        </authorList>
    </citation>
    <scope>NUCLEOTIDE SEQUENCE [LARGE SCALE GENOMIC DNA]</scope>
    <source>
        <strain evidence="4">MCCC 1A06712</strain>
    </source>
</reference>
<organism evidence="4 5">
    <name type="scientific">Marivivens niveibacter</name>
    <dbReference type="NCBI Taxonomy" id="1930667"/>
    <lineage>
        <taxon>Bacteria</taxon>
        <taxon>Pseudomonadati</taxon>
        <taxon>Pseudomonadota</taxon>
        <taxon>Alphaproteobacteria</taxon>
        <taxon>Rhodobacterales</taxon>
        <taxon>Paracoccaceae</taxon>
        <taxon>Marivivens group</taxon>
        <taxon>Marivivens</taxon>
    </lineage>
</organism>
<feature type="binding site" evidence="2">
    <location>
        <position position="438"/>
    </location>
    <ligand>
        <name>Mg(2+)</name>
        <dbReference type="ChEBI" id="CHEBI:18420"/>
    </ligand>
</feature>
<evidence type="ECO:0000313" key="4">
    <source>
        <dbReference type="EMBL" id="OUD08833.1"/>
    </source>
</evidence>
<evidence type="ECO:0000313" key="5">
    <source>
        <dbReference type="Proteomes" id="UP000194664"/>
    </source>
</evidence>
<evidence type="ECO:0000259" key="3">
    <source>
        <dbReference type="PROSITE" id="PS51819"/>
    </source>
</evidence>
<dbReference type="AlphaFoldDB" id="A0A251WY16"/>
<feature type="binding site" evidence="2">
    <location>
        <position position="516"/>
    </location>
    <ligand>
        <name>Mg(2+)</name>
        <dbReference type="ChEBI" id="CHEBI:18420"/>
    </ligand>
</feature>
<dbReference type="InterPro" id="IPR041736">
    <property type="entry name" value="4OHPhenylPyrv_dOase_N"/>
</dbReference>
<comment type="caution">
    <text evidence="4">The sequence shown here is derived from an EMBL/GenBank/DDBJ whole genome shotgun (WGS) entry which is preliminary data.</text>
</comment>
<dbReference type="GO" id="GO:0046565">
    <property type="term" value="F:3-dehydroshikimate dehydratase activity"/>
    <property type="evidence" value="ECO:0007669"/>
    <property type="project" value="UniProtKB-UniRule"/>
</dbReference>
<dbReference type="SUPFAM" id="SSF54593">
    <property type="entry name" value="Glyoxalase/Bleomycin resistance protein/Dihydroxybiphenyl dioxygenase"/>
    <property type="match status" value="1"/>
</dbReference>
<dbReference type="GO" id="GO:0046279">
    <property type="term" value="P:3,4-dihydroxybenzoate biosynthetic process"/>
    <property type="evidence" value="ECO:0007669"/>
    <property type="project" value="UniProtKB-UniRule"/>
</dbReference>
<dbReference type="InterPro" id="IPR013022">
    <property type="entry name" value="Xyl_isomerase-like_TIM-brl"/>
</dbReference>
<dbReference type="CDD" id="cd08342">
    <property type="entry name" value="HPPD_N_like"/>
    <property type="match status" value="1"/>
</dbReference>
<dbReference type="RefSeq" id="WP_086451326.1">
    <property type="nucleotide sequence ID" value="NZ_MSPP01000003.1"/>
</dbReference>
<comment type="function">
    <text evidence="2">Catalyzes the conversion of 3-dehydroshikimate to protocatechuate (3,4-dihydroxybenzoate), a common intermediate of quinate and shikimate degradation pathways.</text>
</comment>
<dbReference type="Gene3D" id="3.20.20.150">
    <property type="entry name" value="Divalent-metal-dependent TIM barrel enzymes"/>
    <property type="match status" value="1"/>
</dbReference>
<dbReference type="UniPathway" id="UPA00088"/>
<dbReference type="Pfam" id="PF01261">
    <property type="entry name" value="AP_endonuc_2"/>
    <property type="match status" value="1"/>
</dbReference>
<keyword evidence="1 2" id="KW-0479">Metal-binding</keyword>
<comment type="pathway">
    <text evidence="2">Aromatic compound metabolism; 3,4-dihydroxybenzoate biosynthesis.</text>
</comment>
<feature type="binding site" evidence="2">
    <location>
        <position position="191"/>
    </location>
    <ligand>
        <name>a divalent metal cation</name>
        <dbReference type="ChEBI" id="CHEBI:60240"/>
        <note>catalytic</note>
    </ligand>
</feature>
<dbReference type="PANTHER" id="PTHR12110">
    <property type="entry name" value="HYDROXYPYRUVATE ISOMERASE"/>
    <property type="match status" value="1"/>
</dbReference>
<evidence type="ECO:0000256" key="1">
    <source>
        <dbReference type="ARBA" id="ARBA00022723"/>
    </source>
</evidence>
<comment type="catalytic activity">
    <reaction evidence="2">
        <text>3-dehydroshikimate = 3,4-dihydroxybenzoate + H2O</text>
        <dbReference type="Rhea" id="RHEA:24848"/>
        <dbReference type="ChEBI" id="CHEBI:15377"/>
        <dbReference type="ChEBI" id="CHEBI:16630"/>
        <dbReference type="ChEBI" id="CHEBI:36241"/>
        <dbReference type="EC" id="4.2.1.118"/>
    </reaction>
</comment>
<dbReference type="PROSITE" id="PS51819">
    <property type="entry name" value="VOC"/>
    <property type="match status" value="1"/>
</dbReference>
<evidence type="ECO:0000256" key="2">
    <source>
        <dbReference type="HAMAP-Rule" id="MF_02238"/>
    </source>
</evidence>
<feature type="binding site" evidence="2">
    <location>
        <position position="239"/>
    </location>
    <ligand>
        <name>a divalent metal cation</name>
        <dbReference type="ChEBI" id="CHEBI:60240"/>
        <note>catalytic</note>
    </ligand>
</feature>
<keyword evidence="2" id="KW-0456">Lyase</keyword>
<dbReference type="Proteomes" id="UP000194664">
    <property type="component" value="Unassembled WGS sequence"/>
</dbReference>
<name>A0A251WY16_9RHOB</name>
<feature type="domain" description="VOC" evidence="3">
    <location>
        <begin position="435"/>
        <end position="584"/>
    </location>
</feature>
<proteinExistence type="inferred from homology"/>
<sequence length="628" mass="68775">MKTSIATVSISGDLIEKLTAISNAGFDGIEIFEQDIITFDGSPRQVGELAKEFGLSIDLFQPVRDFEGMPEGLRQKAFDRVERKFDLLQELGTDLLLISSSSNPKALGGVDRLAADFAELGELAANRDVRIGYEARSWGTYVSSHLDAWEVVRRADHPNVGIILDSFHTLAAGHDVDSIRRIPGDKVFHVQLSDAPNIEMDLEYLSRHFRSMPGEGDLDIVSFLDAVMDTGYNGPLSLEILNDQFRGGNPRIIANDGQRSLIASMDALRRRGRELTVDLPDMPAPVALQGVEFVEFAADEAEAKVLGGMLKTLGFAHAGQHISKNVNLYRQGDINIVINTEQEGYAYSAYVTHGTCVCDVGLLVDDAQAAKTRSNALGANLFSQRRGAGELDIPAVRGVGGSVLHLLDHGAELGKVWEAEFTQLDADTKGAGLTRIDHLAESMKHEELLTWTLFYSTIFDLDRTPITDVADPGGVVHSRALQSSDGAFRLTMNGVDTHRTFAGRFLADSFGSSVQHVAFGTDDIFATAQALADNGFEALPIFENYYADLDARGVLDDATMDRLKQFNIMYDEDDQGGYFQMYSKPYGNGFFFEIVQRTGKYGGYGAPNAPYRTAALKRLARDISIPTM</sequence>
<dbReference type="InterPro" id="IPR043700">
    <property type="entry name" value="DSD"/>
</dbReference>
<gene>
    <name evidence="4" type="ORF">BVC71_08915</name>
</gene>
<dbReference type="HAMAP" id="MF_02238">
    <property type="entry name" value="DSD"/>
    <property type="match status" value="1"/>
</dbReference>
<accession>A0A251WY16</accession>
<comment type="similarity">
    <text evidence="2">Belongs to the bacterial two-domain DSD family.</text>
</comment>
<dbReference type="PANTHER" id="PTHR12110:SF21">
    <property type="entry name" value="XYLOSE ISOMERASE-LIKE TIM BARREL DOMAIN-CONTAINING PROTEIN"/>
    <property type="match status" value="1"/>
</dbReference>
<dbReference type="Gene3D" id="3.10.180.10">
    <property type="entry name" value="2,3-Dihydroxybiphenyl 1,2-Dioxygenase, domain 1"/>
    <property type="match status" value="2"/>
</dbReference>
<dbReference type="OrthoDB" id="9780241at2"/>
<feature type="binding site" evidence="2">
    <location>
        <position position="593"/>
    </location>
    <ligand>
        <name>Mg(2+)</name>
        <dbReference type="ChEBI" id="CHEBI:18420"/>
    </ligand>
</feature>
<dbReference type="EMBL" id="MSPP01000003">
    <property type="protein sequence ID" value="OUD08833.1"/>
    <property type="molecule type" value="Genomic_DNA"/>
</dbReference>
<feature type="binding site" evidence="2">
    <location>
        <position position="134"/>
    </location>
    <ligand>
        <name>a divalent metal cation</name>
        <dbReference type="ChEBI" id="CHEBI:60240"/>
        <note>catalytic</note>
    </ligand>
</feature>
<comment type="cofactor">
    <cofactor evidence="2">
        <name>a divalent metal cation</name>
        <dbReference type="ChEBI" id="CHEBI:60240"/>
    </cofactor>
</comment>